<dbReference type="Pfam" id="PF04307">
    <property type="entry name" value="YdjM"/>
    <property type="match status" value="1"/>
</dbReference>
<reference evidence="2 3" key="2">
    <citation type="journal article" date="2011" name="Stand. Genomic Sci.">
        <title>Complete genome sequence of Staphylothermus hellenicus P8.</title>
        <authorList>
            <person name="Anderson I."/>
            <person name="Wirth R."/>
            <person name="Lucas S."/>
            <person name="Copeland A."/>
            <person name="Lapidus A."/>
            <person name="Cheng J.F."/>
            <person name="Goodwin L."/>
            <person name="Pitluck S."/>
            <person name="Davenport K."/>
            <person name="Detter J.C."/>
            <person name="Han C."/>
            <person name="Tapia R."/>
            <person name="Land M."/>
            <person name="Hauser L."/>
            <person name="Pati A."/>
            <person name="Mikhailova N."/>
            <person name="Woyke T."/>
            <person name="Klenk H.P."/>
            <person name="Kyrpides N."/>
            <person name="Ivanova N."/>
        </authorList>
    </citation>
    <scope>NUCLEOTIDE SEQUENCE [LARGE SCALE GENOMIC DNA]</scope>
    <source>
        <strain evidence="3">DSM 12710 / JCM 10830 / BK20S6-10-b1 / P8</strain>
    </source>
</reference>
<dbReference type="RefSeq" id="WP_013143385.1">
    <property type="nucleotide sequence ID" value="NC_014205.1"/>
</dbReference>
<dbReference type="EMBL" id="CP002051">
    <property type="protein sequence ID" value="ADI32187.1"/>
    <property type="molecule type" value="Genomic_DNA"/>
</dbReference>
<dbReference type="Proteomes" id="UP000002573">
    <property type="component" value="Chromosome"/>
</dbReference>
<dbReference type="STRING" id="591019.Shell_1084"/>
<dbReference type="GeneID" id="9234373"/>
<evidence type="ECO:0000256" key="1">
    <source>
        <dbReference type="SAM" id="Phobius"/>
    </source>
</evidence>
<evidence type="ECO:0000313" key="2">
    <source>
        <dbReference type="EMBL" id="ADI32187.1"/>
    </source>
</evidence>
<feature type="transmembrane region" description="Helical" evidence="1">
    <location>
        <begin position="123"/>
        <end position="146"/>
    </location>
</feature>
<keyword evidence="2" id="KW-0378">Hydrolase</keyword>
<accession>D7D8U1</accession>
<dbReference type="eggNOG" id="arCOG01744">
    <property type="taxonomic scope" value="Archaea"/>
</dbReference>
<sequence length="171" mass="20005">MYRITHVIIGFGFGLLLSRDLSLSLLYGFMGGLGGYIPDFDLAFKHRKTLHNIIVPLIIFLLSYVALLYLHVRFYSWIQFGIIKNIVIAFLGGWILHILVDSFTKRGVYILYPLSNYRLRIPIFRSSGLVGNILFIMLAFIMYYFWLKNTGLENVIDYLYEYFRMFLISSS</sequence>
<dbReference type="AlphaFoldDB" id="D7D8U1"/>
<feature type="transmembrane region" description="Helical" evidence="1">
    <location>
        <begin position="82"/>
        <end position="103"/>
    </location>
</feature>
<reference evidence="3" key="1">
    <citation type="submission" date="2010-05" db="EMBL/GenBank/DDBJ databases">
        <title>Complete sequence of Staphylothermus hellenicus DSM 12710.</title>
        <authorList>
            <consortium name="US DOE Joint Genome Institute"/>
            <person name="Lucas S."/>
            <person name="Copeland A."/>
            <person name="Lapidus A."/>
            <person name="Cheng J.-F."/>
            <person name="Bruce D."/>
            <person name="Goodwin L."/>
            <person name="Pitluck S."/>
            <person name="Davenport K."/>
            <person name="Detter J.C."/>
            <person name="Han C."/>
            <person name="Tapia R."/>
            <person name="Larimer F."/>
            <person name="Land M."/>
            <person name="Hauser L."/>
            <person name="Kyrpides N."/>
            <person name="Mikhailova N."/>
            <person name="Anderson I.J."/>
            <person name="Woyke T."/>
        </authorList>
    </citation>
    <scope>NUCLEOTIDE SEQUENCE [LARGE SCALE GENOMIC DNA]</scope>
    <source>
        <strain evidence="3">DSM 12710 / JCM 10830 / BK20S6-10-b1 / P8</strain>
    </source>
</reference>
<proteinExistence type="predicted"/>
<evidence type="ECO:0000313" key="3">
    <source>
        <dbReference type="Proteomes" id="UP000002573"/>
    </source>
</evidence>
<dbReference type="HOGENOM" id="CLU_097802_3_2_2"/>
<dbReference type="GO" id="GO:0016787">
    <property type="term" value="F:hydrolase activity"/>
    <property type="evidence" value="ECO:0007669"/>
    <property type="project" value="UniProtKB-KW"/>
</dbReference>
<dbReference type="OrthoDB" id="199847at2157"/>
<name>D7D8U1_STAHD</name>
<keyword evidence="1" id="KW-1133">Transmembrane helix</keyword>
<feature type="transmembrane region" description="Helical" evidence="1">
    <location>
        <begin position="50"/>
        <end position="70"/>
    </location>
</feature>
<keyword evidence="3" id="KW-1185">Reference proteome</keyword>
<keyword evidence="1" id="KW-0812">Transmembrane</keyword>
<organism evidence="2 3">
    <name type="scientific">Staphylothermus hellenicus (strain DSM 12710 / JCM 10830 / BK20S6-10-b1 / P8)</name>
    <dbReference type="NCBI Taxonomy" id="591019"/>
    <lineage>
        <taxon>Archaea</taxon>
        <taxon>Thermoproteota</taxon>
        <taxon>Thermoprotei</taxon>
        <taxon>Desulfurococcales</taxon>
        <taxon>Desulfurococcaceae</taxon>
        <taxon>Staphylothermus</taxon>
    </lineage>
</organism>
<dbReference type="InterPro" id="IPR007404">
    <property type="entry name" value="YdjM-like"/>
</dbReference>
<keyword evidence="1" id="KW-0472">Membrane</keyword>
<protein>
    <submittedName>
        <fullName evidence="2">Membrane-bound metal-dependent hydrolase</fullName>
    </submittedName>
</protein>
<dbReference type="KEGG" id="shc:Shell_1084"/>
<gene>
    <name evidence="2" type="ordered locus">Shell_1084</name>
</gene>
<feature type="transmembrane region" description="Helical" evidence="1">
    <location>
        <begin position="7"/>
        <end position="30"/>
    </location>
</feature>